<dbReference type="Gene3D" id="3.40.50.1110">
    <property type="entry name" value="SGNH hydrolase"/>
    <property type="match status" value="1"/>
</dbReference>
<keyword evidence="2" id="KW-0732">Signal</keyword>
<comment type="caution">
    <text evidence="3">The sequence shown here is derived from an EMBL/GenBank/DDBJ whole genome shotgun (WGS) entry which is preliminary data.</text>
</comment>
<evidence type="ECO:0000313" key="3">
    <source>
        <dbReference type="EMBL" id="EPH44384.1"/>
    </source>
</evidence>
<dbReference type="InterPro" id="IPR036514">
    <property type="entry name" value="SGNH_hydro_sf"/>
</dbReference>
<evidence type="ECO:0008006" key="5">
    <source>
        <dbReference type="Google" id="ProtNLM"/>
    </source>
</evidence>
<gene>
    <name evidence="3" type="ORF">STRAU_2560</name>
</gene>
<accession>S3ZNK6</accession>
<proteinExistence type="predicted"/>
<feature type="compositionally biased region" description="Basic and acidic residues" evidence="1">
    <location>
        <begin position="53"/>
        <end position="67"/>
    </location>
</feature>
<feature type="signal peptide" evidence="2">
    <location>
        <begin position="1"/>
        <end position="25"/>
    </location>
</feature>
<dbReference type="Proteomes" id="UP000014629">
    <property type="component" value="Unassembled WGS sequence"/>
</dbReference>
<evidence type="ECO:0000256" key="2">
    <source>
        <dbReference type="SAM" id="SignalP"/>
    </source>
</evidence>
<keyword evidence="4" id="KW-1185">Reference proteome</keyword>
<evidence type="ECO:0000256" key="1">
    <source>
        <dbReference type="SAM" id="MobiDB-lite"/>
    </source>
</evidence>
<sequence length="332" mass="35906">MGQGLRMRRTWGVGLLLGAALLAGCGDPGSGNEAAPPPSPGDAANSPSQTARQRPEADPRDKPKAPDSRAAPGGTSDRDGPARKRPRPTVLYLGDSLAMENQDVLGTLLRDQLGARYTSAPYSGTTLCDYLEGTGEDSLVPDKDKAATLVRELRPDYVVLQFWGNAWGYTPCMKGITYDKARDTYLSRYAADARRLAGQITDAARDAGGKRPKVVWVSQGPDPITPDRVRQVNGIYRQQAAATGDLVSDAGKSVSPSSDRYTWVEKLPCTAYERAHPAYCTERENGRTALHRPKDYLHFCLAPTTAKSRPCPVRSPGIRRIAQAVTDTIRAP</sequence>
<name>S3ZNK6_9ACTN</name>
<protein>
    <recommendedName>
        <fullName evidence="5">SGNH hydrolase-type esterase domain-containing protein</fullName>
    </recommendedName>
</protein>
<organism evidence="3 4">
    <name type="scientific">Streptomyces aurantiacus JA 4570</name>
    <dbReference type="NCBI Taxonomy" id="1286094"/>
    <lineage>
        <taxon>Bacteria</taxon>
        <taxon>Bacillati</taxon>
        <taxon>Actinomycetota</taxon>
        <taxon>Actinomycetes</taxon>
        <taxon>Kitasatosporales</taxon>
        <taxon>Streptomycetaceae</taxon>
        <taxon>Streptomyces</taxon>
        <taxon>Streptomyces aurantiacus group</taxon>
    </lineage>
</organism>
<evidence type="ECO:0000313" key="4">
    <source>
        <dbReference type="Proteomes" id="UP000014629"/>
    </source>
</evidence>
<dbReference type="EMBL" id="AOPZ01000101">
    <property type="protein sequence ID" value="EPH44384.1"/>
    <property type="molecule type" value="Genomic_DNA"/>
</dbReference>
<feature type="region of interest" description="Disordered" evidence="1">
    <location>
        <begin position="23"/>
        <end position="88"/>
    </location>
</feature>
<dbReference type="PATRIC" id="fig|1286094.4.peg.2533"/>
<feature type="chain" id="PRO_5039667512" description="SGNH hydrolase-type esterase domain-containing protein" evidence="2">
    <location>
        <begin position="26"/>
        <end position="332"/>
    </location>
</feature>
<dbReference type="AlphaFoldDB" id="S3ZNK6"/>
<dbReference type="PROSITE" id="PS51257">
    <property type="entry name" value="PROKAR_LIPOPROTEIN"/>
    <property type="match status" value="1"/>
</dbReference>
<reference evidence="3 4" key="1">
    <citation type="submission" date="2013-02" db="EMBL/GenBank/DDBJ databases">
        <title>Draft Genome Sequence of Streptomyces aurantiacus, Which Produces Setomimycin.</title>
        <authorList>
            <person name="Gruening B.A."/>
            <person name="Praeg A."/>
            <person name="Erxleben A."/>
            <person name="Guenther S."/>
            <person name="Mueller M."/>
        </authorList>
    </citation>
    <scope>NUCLEOTIDE SEQUENCE [LARGE SCALE GENOMIC DNA]</scope>
    <source>
        <strain evidence="3 4">JA 4570</strain>
    </source>
</reference>
<dbReference type="SUPFAM" id="SSF52266">
    <property type="entry name" value="SGNH hydrolase"/>
    <property type="match status" value="1"/>
</dbReference>